<reference evidence="2" key="1">
    <citation type="submission" date="2018-05" db="EMBL/GenBank/DDBJ databases">
        <authorList>
            <person name="Deangelis K."/>
            <person name="Huntemann M."/>
            <person name="Clum A."/>
            <person name="Pillay M."/>
            <person name="Palaniappan K."/>
            <person name="Varghese N."/>
            <person name="Mikhailova N."/>
            <person name="Stamatis D."/>
            <person name="Reddy T."/>
            <person name="Daum C."/>
            <person name="Shapiro N."/>
            <person name="Ivanova N."/>
            <person name="Kyrpides N."/>
            <person name="Woyke T."/>
        </authorList>
    </citation>
    <scope>NUCLEOTIDE SEQUENCE [LARGE SCALE GENOMIC DNA]</scope>
    <source>
        <strain evidence="2">GAS496</strain>
    </source>
</reference>
<comment type="caution">
    <text evidence="1">The sequence shown here is derived from an EMBL/GenBank/DDBJ whole genome shotgun (WGS) entry which is preliminary data.</text>
</comment>
<reference evidence="1 2" key="2">
    <citation type="submission" date="2018-06" db="EMBL/GenBank/DDBJ databases">
        <title>Sequencing of bacterial isolates from soil warming experiment in Harvard Forest, Massachusetts, USA.</title>
        <authorList>
            <person name="Deangelis K.PhD."/>
        </authorList>
    </citation>
    <scope>NUCLEOTIDE SEQUENCE [LARGE SCALE GENOMIC DNA]</scope>
    <source>
        <strain evidence="1 2">GAS496</strain>
    </source>
</reference>
<dbReference type="AlphaFoldDB" id="A0A318HHT9"/>
<proteinExistence type="predicted"/>
<name>A0A318HHT9_9MYCO</name>
<evidence type="ECO:0000313" key="2">
    <source>
        <dbReference type="Proteomes" id="UP000247781"/>
    </source>
</evidence>
<dbReference type="EMBL" id="QJJU01000039">
    <property type="protein sequence ID" value="PXW99882.1"/>
    <property type="molecule type" value="Genomic_DNA"/>
</dbReference>
<dbReference type="Proteomes" id="UP000247781">
    <property type="component" value="Unassembled WGS sequence"/>
</dbReference>
<gene>
    <name evidence="1" type="ORF">C8E89_13938</name>
</gene>
<evidence type="ECO:0000313" key="1">
    <source>
        <dbReference type="EMBL" id="PXW99882.1"/>
    </source>
</evidence>
<organism evidence="1 2">
    <name type="scientific">Mycolicibacterium moriokaense</name>
    <dbReference type="NCBI Taxonomy" id="39691"/>
    <lineage>
        <taxon>Bacteria</taxon>
        <taxon>Bacillati</taxon>
        <taxon>Actinomycetota</taxon>
        <taxon>Actinomycetes</taxon>
        <taxon>Mycobacteriales</taxon>
        <taxon>Mycobacteriaceae</taxon>
        <taxon>Mycolicibacterium</taxon>
    </lineage>
</organism>
<accession>A0A318HHT9</accession>
<protein>
    <submittedName>
        <fullName evidence="1">Uncharacterized protein</fullName>
    </submittedName>
</protein>
<keyword evidence="2" id="KW-1185">Reference proteome</keyword>
<sequence length="36" mass="4137">MPITGAASFITGSRHDNYRGEVEDARWATRSYRVQH</sequence>